<proteinExistence type="inferred from homology"/>
<sequence>MHRLFIMLCVLISTSSHAAIAQGERIYKGWSSSYNRPLSVSCPKYCDAVASYSKIYGVPEKLIIAIIQNESAFNAKAVSPKGAKGLMQLMDINSRAANINPFNPNENIRAGTALFSRLLKQYDSIELALAAYNAGEGNVAKYGGIPPFPETKQYIQRVMRHYHSSSNR</sequence>
<gene>
    <name evidence="4" type="ORF">VIS19158_08850</name>
</gene>
<dbReference type="PANTHER" id="PTHR37423">
    <property type="entry name" value="SOLUBLE LYTIC MUREIN TRANSGLYCOSYLASE-RELATED"/>
    <property type="match status" value="1"/>
</dbReference>
<feature type="chain" id="PRO_5003393421" evidence="2">
    <location>
        <begin position="19"/>
        <end position="168"/>
    </location>
</feature>
<name>F9RN56_9VIBR</name>
<protein>
    <submittedName>
        <fullName evidence="4">Lytic transglycosylase</fullName>
    </submittedName>
</protein>
<dbReference type="CDD" id="cd00254">
    <property type="entry name" value="LT-like"/>
    <property type="match status" value="1"/>
</dbReference>
<evidence type="ECO:0000256" key="1">
    <source>
        <dbReference type="ARBA" id="ARBA00007734"/>
    </source>
</evidence>
<dbReference type="RefSeq" id="WP_005595114.1">
    <property type="nucleotide sequence ID" value="NZ_AFWE01000108.1"/>
</dbReference>
<feature type="signal peptide" evidence="2">
    <location>
        <begin position="1"/>
        <end position="18"/>
    </location>
</feature>
<evidence type="ECO:0000256" key="2">
    <source>
        <dbReference type="SAM" id="SignalP"/>
    </source>
</evidence>
<evidence type="ECO:0000259" key="3">
    <source>
        <dbReference type="Pfam" id="PF01464"/>
    </source>
</evidence>
<accession>F9RN56</accession>
<dbReference type="InterPro" id="IPR023346">
    <property type="entry name" value="Lysozyme-like_dom_sf"/>
</dbReference>
<organism evidence="4 5">
    <name type="scientific">Vibrio scophthalmi LMG 19158</name>
    <dbReference type="NCBI Taxonomy" id="870967"/>
    <lineage>
        <taxon>Bacteria</taxon>
        <taxon>Pseudomonadati</taxon>
        <taxon>Pseudomonadota</taxon>
        <taxon>Gammaproteobacteria</taxon>
        <taxon>Vibrionales</taxon>
        <taxon>Vibrionaceae</taxon>
        <taxon>Vibrio</taxon>
    </lineage>
</organism>
<evidence type="ECO:0000313" key="5">
    <source>
        <dbReference type="Proteomes" id="UP000004349"/>
    </source>
</evidence>
<comment type="caution">
    <text evidence="4">The sequence shown here is derived from an EMBL/GenBank/DDBJ whole genome shotgun (WGS) entry which is preliminary data.</text>
</comment>
<dbReference type="Proteomes" id="UP000004349">
    <property type="component" value="Unassembled WGS sequence"/>
</dbReference>
<dbReference type="eggNOG" id="COG0741">
    <property type="taxonomic scope" value="Bacteria"/>
</dbReference>
<comment type="similarity">
    <text evidence="1">Belongs to the transglycosylase Slt family.</text>
</comment>
<evidence type="ECO:0000313" key="4">
    <source>
        <dbReference type="EMBL" id="EGU37411.1"/>
    </source>
</evidence>
<dbReference type="SUPFAM" id="SSF53955">
    <property type="entry name" value="Lysozyme-like"/>
    <property type="match status" value="1"/>
</dbReference>
<feature type="domain" description="Transglycosylase SLT" evidence="3">
    <location>
        <begin position="50"/>
        <end position="152"/>
    </location>
</feature>
<dbReference type="PANTHER" id="PTHR37423:SF2">
    <property type="entry name" value="MEMBRANE-BOUND LYTIC MUREIN TRANSGLYCOSYLASE C"/>
    <property type="match status" value="1"/>
</dbReference>
<dbReference type="Gene3D" id="1.10.530.10">
    <property type="match status" value="1"/>
</dbReference>
<dbReference type="AlphaFoldDB" id="F9RN56"/>
<keyword evidence="2" id="KW-0732">Signal</keyword>
<dbReference type="InterPro" id="IPR008258">
    <property type="entry name" value="Transglycosylase_SLT_dom_1"/>
</dbReference>
<reference evidence="4 5" key="1">
    <citation type="journal article" date="2012" name="Int. J. Syst. Evol. Microbiol.">
        <title>Vibrio caribbeanicus sp. nov., isolated from the marine sponge Scleritoderma cyanea.</title>
        <authorList>
            <person name="Hoffmann M."/>
            <person name="Monday S.R."/>
            <person name="Allard M.W."/>
            <person name="Strain E.A."/>
            <person name="Whittaker P."/>
            <person name="Naum M."/>
            <person name="McCarthy P.J."/>
            <person name="Lopez J.V."/>
            <person name="Fischer M."/>
            <person name="Brown E.W."/>
        </authorList>
    </citation>
    <scope>NUCLEOTIDE SEQUENCE [LARGE SCALE GENOMIC DNA]</scope>
    <source>
        <strain evidence="4 5">LMG 19158</strain>
    </source>
</reference>
<dbReference type="EMBL" id="AFWE01000108">
    <property type="protein sequence ID" value="EGU37411.1"/>
    <property type="molecule type" value="Genomic_DNA"/>
</dbReference>
<dbReference type="Pfam" id="PF01464">
    <property type="entry name" value="SLT"/>
    <property type="match status" value="1"/>
</dbReference>